<sequence length="113" mass="13113">MLSKSSSTYQPLKRSILAAAHKRQFNQSCILTHPRYNQQQQQMGFEQESQYNYNYLRYFQSKQNESVAPNTFDNGSNNTLHGFNSTKSTPQGDESWKYADLVHPHVAEFADLF</sequence>
<proteinExistence type="predicted"/>
<gene>
    <name evidence="2" type="ORF">I9W82_000489</name>
</gene>
<dbReference type="AlphaFoldDB" id="A0A8H8DD21"/>
<evidence type="ECO:0000313" key="2">
    <source>
        <dbReference type="EMBL" id="KAG5421399.1"/>
    </source>
</evidence>
<dbReference type="EMBL" id="JAEOAQ010000001">
    <property type="protein sequence ID" value="KAG5421399.1"/>
    <property type="molecule type" value="Genomic_DNA"/>
</dbReference>
<dbReference type="RefSeq" id="XP_067550515.1">
    <property type="nucleotide sequence ID" value="XM_067694008.1"/>
</dbReference>
<accession>A0A8H8DD21</accession>
<feature type="region of interest" description="Disordered" evidence="1">
    <location>
        <begin position="66"/>
        <end position="91"/>
    </location>
</feature>
<dbReference type="OrthoDB" id="4025184at2759"/>
<keyword evidence="3" id="KW-1185">Reference proteome</keyword>
<evidence type="ECO:0000256" key="1">
    <source>
        <dbReference type="SAM" id="MobiDB-lite"/>
    </source>
</evidence>
<organism evidence="2 3">
    <name type="scientific">Candida metapsilosis</name>
    <dbReference type="NCBI Taxonomy" id="273372"/>
    <lineage>
        <taxon>Eukaryota</taxon>
        <taxon>Fungi</taxon>
        <taxon>Dikarya</taxon>
        <taxon>Ascomycota</taxon>
        <taxon>Saccharomycotina</taxon>
        <taxon>Pichiomycetes</taxon>
        <taxon>Debaryomycetaceae</taxon>
        <taxon>Candida/Lodderomyces clade</taxon>
        <taxon>Candida</taxon>
    </lineage>
</organism>
<name>A0A8H8DD21_9ASCO</name>
<reference evidence="2 3" key="1">
    <citation type="submission" date="2020-12" db="EMBL/GenBank/DDBJ databases">
        <title>Effect of drift, selection, and recombination on the evolution of hybrid genomes in Candida yeast pathogens.</title>
        <authorList>
            <person name="Mixao V."/>
            <person name="Ksiezopolska E."/>
            <person name="Saus E."/>
            <person name="Boekhout T."/>
            <person name="Gacser A."/>
            <person name="Gabaldon T."/>
        </authorList>
    </citation>
    <scope>NUCLEOTIDE SEQUENCE [LARGE SCALE GENOMIC DNA]</scope>
    <source>
        <strain evidence="2 3">BP57</strain>
    </source>
</reference>
<dbReference type="Proteomes" id="UP000669133">
    <property type="component" value="Unassembled WGS sequence"/>
</dbReference>
<comment type="caution">
    <text evidence="2">The sequence shown here is derived from an EMBL/GenBank/DDBJ whole genome shotgun (WGS) entry which is preliminary data.</text>
</comment>
<protein>
    <submittedName>
        <fullName evidence="2">Uncharacterized protein</fullName>
    </submittedName>
</protein>
<evidence type="ECO:0000313" key="3">
    <source>
        <dbReference type="Proteomes" id="UP000669133"/>
    </source>
</evidence>
<dbReference type="GeneID" id="93649118"/>